<feature type="transmembrane region" description="Helical" evidence="1">
    <location>
        <begin position="166"/>
        <end position="186"/>
    </location>
</feature>
<accession>A0A1I8NYY6</accession>
<keyword evidence="1" id="KW-0472">Membrane</keyword>
<dbReference type="OrthoDB" id="6631139at2759"/>
<dbReference type="EnsemblMetazoa" id="SCAU003320-RA">
    <property type="protein sequence ID" value="SCAU003320-PA"/>
    <property type="gene ID" value="SCAU003320"/>
</dbReference>
<dbReference type="Proteomes" id="UP000095300">
    <property type="component" value="Unassembled WGS sequence"/>
</dbReference>
<protein>
    <recommendedName>
        <fullName evidence="5">Osiris 19</fullName>
    </recommendedName>
</protein>
<dbReference type="KEGG" id="scac:106082585"/>
<keyword evidence="1" id="KW-1133">Transmembrane helix</keyword>
<sequence>MAFRATQFLAVGCLLLVAVNAAAIDNSVGEPRLKSSEDLLSNIVDNCFNANGMSCIKEKVLNYLDGVAGVEEEVSGRALSDDVLDKVIVDRVARILNDNEIRVEMPDASVISYRVDRGFDLEVPQTEARNRRKKNKLTTSLLLVVLLKSIIMPIMMVLIKLKAIKALILSKLAIKLVLGFVLYNLFTKLSGAKMSMMPMPAASYDRSSSWESANSSPYARSDAQYLAYNSYQ</sequence>
<keyword evidence="4" id="KW-1185">Reference proteome</keyword>
<evidence type="ECO:0000313" key="3">
    <source>
        <dbReference type="EnsemblMetazoa" id="SCAU003320-PA"/>
    </source>
</evidence>
<evidence type="ECO:0000313" key="4">
    <source>
        <dbReference type="Proteomes" id="UP000095300"/>
    </source>
</evidence>
<organism evidence="3 4">
    <name type="scientific">Stomoxys calcitrans</name>
    <name type="common">Stable fly</name>
    <name type="synonym">Conops calcitrans</name>
    <dbReference type="NCBI Taxonomy" id="35570"/>
    <lineage>
        <taxon>Eukaryota</taxon>
        <taxon>Metazoa</taxon>
        <taxon>Ecdysozoa</taxon>
        <taxon>Arthropoda</taxon>
        <taxon>Hexapoda</taxon>
        <taxon>Insecta</taxon>
        <taxon>Pterygota</taxon>
        <taxon>Neoptera</taxon>
        <taxon>Endopterygota</taxon>
        <taxon>Diptera</taxon>
        <taxon>Brachycera</taxon>
        <taxon>Muscomorpha</taxon>
        <taxon>Muscoidea</taxon>
        <taxon>Muscidae</taxon>
        <taxon>Stomoxys</taxon>
    </lineage>
</organism>
<gene>
    <name evidence="3" type="primary">106082585</name>
</gene>
<name>A0A1I8NYY6_STOCA</name>
<evidence type="ECO:0008006" key="5">
    <source>
        <dbReference type="Google" id="ProtNLM"/>
    </source>
</evidence>
<feature type="chain" id="PRO_5009325857" description="Osiris 19" evidence="2">
    <location>
        <begin position="22"/>
        <end position="232"/>
    </location>
</feature>
<dbReference type="Pfam" id="PF07898">
    <property type="entry name" value="DUF1676"/>
    <property type="match status" value="1"/>
</dbReference>
<dbReference type="STRING" id="35570.A0A1I8NYY6"/>
<dbReference type="GO" id="GO:0016020">
    <property type="term" value="C:membrane"/>
    <property type="evidence" value="ECO:0007669"/>
    <property type="project" value="TreeGrafter"/>
</dbReference>
<evidence type="ECO:0000256" key="1">
    <source>
        <dbReference type="SAM" id="Phobius"/>
    </source>
</evidence>
<feature type="signal peptide" evidence="2">
    <location>
        <begin position="1"/>
        <end position="21"/>
    </location>
</feature>
<dbReference type="VEuPathDB" id="VectorBase:SCAU003320"/>
<dbReference type="AlphaFoldDB" id="A0A1I8NYY6"/>
<keyword evidence="1" id="KW-0812">Transmembrane</keyword>
<dbReference type="PANTHER" id="PTHR21879">
    <property type="entry name" value="FI03362P-RELATED-RELATED"/>
    <property type="match status" value="1"/>
</dbReference>
<feature type="transmembrane region" description="Helical" evidence="1">
    <location>
        <begin position="140"/>
        <end position="159"/>
    </location>
</feature>
<dbReference type="InterPro" id="IPR012464">
    <property type="entry name" value="DUF1676"/>
</dbReference>
<keyword evidence="2" id="KW-0732">Signal</keyword>
<reference evidence="3" key="1">
    <citation type="submission" date="2020-05" db="UniProtKB">
        <authorList>
            <consortium name="EnsemblMetazoa"/>
        </authorList>
    </citation>
    <scope>IDENTIFICATION</scope>
    <source>
        <strain evidence="3">USDA</strain>
    </source>
</reference>
<dbReference type="PANTHER" id="PTHR21879:SF2">
    <property type="entry name" value="OSIRIS 20"/>
    <property type="match status" value="1"/>
</dbReference>
<proteinExistence type="predicted"/>
<evidence type="ECO:0000256" key="2">
    <source>
        <dbReference type="SAM" id="SignalP"/>
    </source>
</evidence>